<feature type="region of interest" description="Disordered" evidence="1">
    <location>
        <begin position="1"/>
        <end position="25"/>
    </location>
</feature>
<organism evidence="2 3">
    <name type="scientific">Gossypium barbadense</name>
    <name type="common">Sea Island cotton</name>
    <name type="synonym">Hibiscus barbadensis</name>
    <dbReference type="NCBI Taxonomy" id="3634"/>
    <lineage>
        <taxon>Eukaryota</taxon>
        <taxon>Viridiplantae</taxon>
        <taxon>Streptophyta</taxon>
        <taxon>Embryophyta</taxon>
        <taxon>Tracheophyta</taxon>
        <taxon>Spermatophyta</taxon>
        <taxon>Magnoliopsida</taxon>
        <taxon>eudicotyledons</taxon>
        <taxon>Gunneridae</taxon>
        <taxon>Pentapetalae</taxon>
        <taxon>rosids</taxon>
        <taxon>malvids</taxon>
        <taxon>Malvales</taxon>
        <taxon>Malvaceae</taxon>
        <taxon>Malvoideae</taxon>
        <taxon>Gossypium</taxon>
    </lineage>
</organism>
<evidence type="ECO:0000313" key="3">
    <source>
        <dbReference type="Proteomes" id="UP000239757"/>
    </source>
</evidence>
<evidence type="ECO:0000256" key="1">
    <source>
        <dbReference type="SAM" id="MobiDB-lite"/>
    </source>
</evidence>
<dbReference type="OrthoDB" id="1685790at2759"/>
<protein>
    <submittedName>
        <fullName evidence="2">Uncharacterized protein</fullName>
    </submittedName>
</protein>
<dbReference type="Proteomes" id="UP000239757">
    <property type="component" value="Unassembled WGS sequence"/>
</dbReference>
<dbReference type="AlphaFoldDB" id="A0A2P5YXV2"/>
<sequence length="377" mass="42712">MVQPTLQEMSLKEVHKPFSSNSKGPIHEERRLQIEELDEWQTHKSRTHDKPKLHQNKLSTFPNQLKVGDKVLLDAADPHIVTAKPNEEIPLTILSIFSFGTVEVYHVVFTRKKAAVPASKKKKGLPSSSSPTAKIRHPFLQCPIGPQEELFQILWARTLETVMARFDNPGTIQFYLGSLVRQLNVPEFGTALGLYTEEFMEDHSKASAFAPSLRYLHTILAHTLTGRRESTGVINTHDTYFLWCMSHGHVIDLAYFIALAIQHQTERHRKVVTSIGSYATQLARYFGLLNTAAQSSSLTLMGQMTPQSISSMLIIKSSSAHHHIGTKNSTEKGSPRLPCPARPRPYLPPDIIFFWCRTYGLMNLYHHWCILLHPYAD</sequence>
<accession>A0A2P5YXV2</accession>
<dbReference type="EMBL" id="KZ662703">
    <property type="protein sequence ID" value="PPS20373.1"/>
    <property type="molecule type" value="Genomic_DNA"/>
</dbReference>
<gene>
    <name evidence="2" type="ORF">GOBAR_AA00214</name>
</gene>
<evidence type="ECO:0000313" key="2">
    <source>
        <dbReference type="EMBL" id="PPS20373.1"/>
    </source>
</evidence>
<name>A0A2P5YXV2_GOSBA</name>
<reference evidence="2 3" key="1">
    <citation type="submission" date="2015-01" db="EMBL/GenBank/DDBJ databases">
        <title>Genome of allotetraploid Gossypium barbadense reveals genomic plasticity and fiber elongation in cotton evolution.</title>
        <authorList>
            <person name="Chen X."/>
            <person name="Liu X."/>
            <person name="Zhao B."/>
            <person name="Zheng H."/>
            <person name="Hu Y."/>
            <person name="Lu G."/>
            <person name="Yang C."/>
            <person name="Chen J."/>
            <person name="Shan C."/>
            <person name="Zhang L."/>
            <person name="Zhou Y."/>
            <person name="Wang L."/>
            <person name="Guo W."/>
            <person name="Bai Y."/>
            <person name="Ruan J."/>
            <person name="Shangguan X."/>
            <person name="Mao Y."/>
            <person name="Jiang J."/>
            <person name="Zhu Y."/>
            <person name="Lei J."/>
            <person name="Kang H."/>
            <person name="Chen S."/>
            <person name="He X."/>
            <person name="Wang R."/>
            <person name="Wang Y."/>
            <person name="Chen J."/>
            <person name="Wang L."/>
            <person name="Yu S."/>
            <person name="Wang B."/>
            <person name="Wei J."/>
            <person name="Song S."/>
            <person name="Lu X."/>
            <person name="Gao Z."/>
            <person name="Gu W."/>
            <person name="Deng X."/>
            <person name="Ma D."/>
            <person name="Wang S."/>
            <person name="Liang W."/>
            <person name="Fang L."/>
            <person name="Cai C."/>
            <person name="Zhu X."/>
            <person name="Zhou B."/>
            <person name="Zhang Y."/>
            <person name="Chen Z."/>
            <person name="Xu S."/>
            <person name="Zhu R."/>
            <person name="Wang S."/>
            <person name="Zhang T."/>
            <person name="Zhao G."/>
        </authorList>
    </citation>
    <scope>NUCLEOTIDE SEQUENCE [LARGE SCALE GENOMIC DNA]</scope>
    <source>
        <strain evidence="3">cv. Xinhai21</strain>
        <tissue evidence="2">Leaf</tissue>
    </source>
</reference>
<proteinExistence type="predicted"/>